<dbReference type="PRINTS" id="PR00046">
    <property type="entry name" value="SIGMA70FCT"/>
</dbReference>
<evidence type="ECO:0000256" key="4">
    <source>
        <dbReference type="ARBA" id="ARBA00023163"/>
    </source>
</evidence>
<dbReference type="NCBIfam" id="TIGR02937">
    <property type="entry name" value="sigma70-ECF"/>
    <property type="match status" value="1"/>
</dbReference>
<dbReference type="SUPFAM" id="SSF88946">
    <property type="entry name" value="Sigma2 domain of RNA polymerase sigma factors"/>
    <property type="match status" value="1"/>
</dbReference>
<gene>
    <name evidence="6" type="ORF">JCM17207_19580</name>
</gene>
<keyword evidence="1" id="KW-0805">Transcription regulation</keyword>
<dbReference type="PROSITE" id="PS00715">
    <property type="entry name" value="SIGMA70_1"/>
    <property type="match status" value="1"/>
</dbReference>
<keyword evidence="3" id="KW-0238">DNA-binding</keyword>
<dbReference type="GO" id="GO:0003677">
    <property type="term" value="F:DNA binding"/>
    <property type="evidence" value="ECO:0007669"/>
    <property type="project" value="UniProtKB-KW"/>
</dbReference>
<dbReference type="InterPro" id="IPR050239">
    <property type="entry name" value="Sigma-70_RNA_pol_init_factors"/>
</dbReference>
<dbReference type="InterPro" id="IPR013324">
    <property type="entry name" value="RNA_pol_sigma_r3/r4-like"/>
</dbReference>
<dbReference type="GO" id="GO:0006352">
    <property type="term" value="P:DNA-templated transcription initiation"/>
    <property type="evidence" value="ECO:0007669"/>
    <property type="project" value="InterPro"/>
</dbReference>
<dbReference type="PANTHER" id="PTHR30603">
    <property type="entry name" value="RNA POLYMERASE SIGMA FACTOR RPO"/>
    <property type="match status" value="1"/>
</dbReference>
<protein>
    <recommendedName>
        <fullName evidence="5">RNA polymerase sigma-70 domain-containing protein</fullName>
    </recommendedName>
</protein>
<evidence type="ECO:0000259" key="5">
    <source>
        <dbReference type="PROSITE" id="PS00715"/>
    </source>
</evidence>
<dbReference type="EMBL" id="BQKV01000081">
    <property type="protein sequence ID" value="GJN65333.1"/>
    <property type="molecule type" value="Genomic_DNA"/>
</dbReference>
<evidence type="ECO:0000313" key="6">
    <source>
        <dbReference type="EMBL" id="GJN65333.1"/>
    </source>
</evidence>
<organism evidence="6 7">
    <name type="scientific">Faecalibacterium gallinarum</name>
    <dbReference type="NCBI Taxonomy" id="2903556"/>
    <lineage>
        <taxon>Bacteria</taxon>
        <taxon>Bacillati</taxon>
        <taxon>Bacillota</taxon>
        <taxon>Clostridia</taxon>
        <taxon>Eubacteriales</taxon>
        <taxon>Oscillospiraceae</taxon>
        <taxon>Faecalibacterium</taxon>
    </lineage>
</organism>
<dbReference type="Proteomes" id="UP001055185">
    <property type="component" value="Unassembled WGS sequence"/>
</dbReference>
<evidence type="ECO:0000313" key="7">
    <source>
        <dbReference type="Proteomes" id="UP001055185"/>
    </source>
</evidence>
<evidence type="ECO:0000256" key="2">
    <source>
        <dbReference type="ARBA" id="ARBA00023082"/>
    </source>
</evidence>
<evidence type="ECO:0000256" key="3">
    <source>
        <dbReference type="ARBA" id="ARBA00023125"/>
    </source>
</evidence>
<dbReference type="InterPro" id="IPR014284">
    <property type="entry name" value="RNA_pol_sigma-70_dom"/>
</dbReference>
<dbReference type="Pfam" id="PF04542">
    <property type="entry name" value="Sigma70_r2"/>
    <property type="match status" value="1"/>
</dbReference>
<sequence>MTNEELVEQVQAGIDTAHNMEQLYLQNRNFIYQVAKKYSSKAEMDDLLQEGYLGLYEAVKRYEFDKGTKFLSYAAYWIEQVIKRYTDNNGRSKRIPVYMQERISAYKKYIAVCHSTGKEPTEAEICKALEITEKQLADLRRALREMNSVSLDDYIGGTDDLTFEETIADPVNFEEETVERLSEEHFEKIIWKIVDELGDIKSKVISGQYRYSKSLEKLADELHLSRGRIQQIRNSALRILSQKEQIQEAALFYGCDYSRGYKGGLSSFKYYGSSVENIALRRIEQEEKIARLKHGIREDEKIIKQSLNIDELFSNVLNFASQKDGESSAAET</sequence>
<dbReference type="InterPro" id="IPR013325">
    <property type="entry name" value="RNA_pol_sigma_r2"/>
</dbReference>
<dbReference type="InterPro" id="IPR000943">
    <property type="entry name" value="RNA_pol_sigma70"/>
</dbReference>
<dbReference type="InterPro" id="IPR007627">
    <property type="entry name" value="RNA_pol_sigma70_r2"/>
</dbReference>
<keyword evidence="2" id="KW-0731">Sigma factor</keyword>
<dbReference type="Gene3D" id="1.10.10.10">
    <property type="entry name" value="Winged helix-like DNA-binding domain superfamily/Winged helix DNA-binding domain"/>
    <property type="match status" value="2"/>
</dbReference>
<dbReference type="Gene3D" id="1.20.120.1810">
    <property type="match status" value="1"/>
</dbReference>
<accession>A0AA37J052</accession>
<reference evidence="6" key="1">
    <citation type="journal article" date="2022" name="Int. J. Syst. Evol. Microbiol.">
        <title>Genome-based, phenotypic and chemotaxonomic classification of Faecalibacterium strains: proposal of three novel species Faecalibacterium duncaniae sp. nov., Faecalibacterium hattorii sp. nov. and Faecalibacterium gallinarum sp. nov. .</title>
        <authorList>
            <person name="Sakamoto M."/>
            <person name="Sakurai N."/>
            <person name="Tanno H."/>
            <person name="Iino T."/>
            <person name="Ohkuma M."/>
            <person name="Endo A."/>
        </authorList>
    </citation>
    <scope>NUCLEOTIDE SEQUENCE</scope>
    <source>
        <strain evidence="6">JCM 17207</strain>
    </source>
</reference>
<proteinExistence type="predicted"/>
<dbReference type="RefSeq" id="WP_238317570.1">
    <property type="nucleotide sequence ID" value="NZ_BQKV01000081.1"/>
</dbReference>
<evidence type="ECO:0000256" key="1">
    <source>
        <dbReference type="ARBA" id="ARBA00023015"/>
    </source>
</evidence>
<dbReference type="SUPFAM" id="SSF88659">
    <property type="entry name" value="Sigma3 and sigma4 domains of RNA polymerase sigma factors"/>
    <property type="match status" value="2"/>
</dbReference>
<keyword evidence="4" id="KW-0804">Transcription</keyword>
<dbReference type="InterPro" id="IPR036388">
    <property type="entry name" value="WH-like_DNA-bd_sf"/>
</dbReference>
<dbReference type="PANTHER" id="PTHR30603:SF47">
    <property type="entry name" value="RNA POLYMERASE SIGMA FACTOR SIGD, CHLOROPLASTIC"/>
    <property type="match status" value="1"/>
</dbReference>
<feature type="domain" description="RNA polymerase sigma-70" evidence="5">
    <location>
        <begin position="46"/>
        <end position="59"/>
    </location>
</feature>
<dbReference type="InterPro" id="IPR007624">
    <property type="entry name" value="RNA_pol_sigma70_r3"/>
</dbReference>
<dbReference type="AlphaFoldDB" id="A0AA37J052"/>
<dbReference type="GO" id="GO:0016987">
    <property type="term" value="F:sigma factor activity"/>
    <property type="evidence" value="ECO:0007669"/>
    <property type="project" value="UniProtKB-KW"/>
</dbReference>
<dbReference type="Pfam" id="PF04539">
    <property type="entry name" value="Sigma70_r3"/>
    <property type="match status" value="1"/>
</dbReference>
<keyword evidence="7" id="KW-1185">Reference proteome</keyword>
<comment type="caution">
    <text evidence="6">The sequence shown here is derived from an EMBL/GenBank/DDBJ whole genome shotgun (WGS) entry which is preliminary data.</text>
</comment>
<name>A0AA37J052_9FIRM</name>